<evidence type="ECO:0000313" key="2">
    <source>
        <dbReference type="Proteomes" id="UP000688137"/>
    </source>
</evidence>
<dbReference type="CDD" id="cd00064">
    <property type="entry name" value="FU"/>
    <property type="match status" value="1"/>
</dbReference>
<dbReference type="AlphaFoldDB" id="A0A8S1M8W9"/>
<reference evidence="1" key="1">
    <citation type="submission" date="2021-01" db="EMBL/GenBank/DDBJ databases">
        <authorList>
            <consortium name="Genoscope - CEA"/>
            <person name="William W."/>
        </authorList>
    </citation>
    <scope>NUCLEOTIDE SEQUENCE</scope>
</reference>
<dbReference type="Proteomes" id="UP000688137">
    <property type="component" value="Unassembled WGS sequence"/>
</dbReference>
<evidence type="ECO:0000313" key="1">
    <source>
        <dbReference type="EMBL" id="CAD8076587.1"/>
    </source>
</evidence>
<gene>
    <name evidence="1" type="ORF">PPRIM_AZ9-3.1.T0560213</name>
</gene>
<proteinExistence type="predicted"/>
<accession>A0A8S1M8W9</accession>
<dbReference type="InterPro" id="IPR006212">
    <property type="entry name" value="Furin_repeat"/>
</dbReference>
<keyword evidence="2" id="KW-1185">Reference proteome</keyword>
<name>A0A8S1M8W9_PARPR</name>
<dbReference type="PANTHER" id="PTHR39767:SF2">
    <property type="entry name" value="CHROMOSOME UNDETERMINED SCAFFOLD_1, WHOLE GENOME SHOTGUN SEQUENCE"/>
    <property type="match status" value="1"/>
</dbReference>
<protein>
    <submittedName>
        <fullName evidence="1">Uncharacterized protein</fullName>
    </submittedName>
</protein>
<sequence length="502" mass="58135">MKLNFYLGFLHLFFAISQTTLSTIYTLLPGLDKTASWFINDFYGCPISNWKEYDIFGEFGVFGETKLPSQNLGLLRHYSLRISFKFWKIDYWNVDPFYLTEDNDEQTSQLFEGQESNFCGSGDSQNKELPVPLIVTTEPQSLVFQMTSNLDEDTSNESYGFRNFIFEILECPEGFFFCQDYISDWKILNNIESYWLNSISSEGWLIDDNQQFSSSGSNILHQGLIMKKFIQNVPKHFKIKIILKLWVMGLKQNLNFIFKIDEQVQFININALSQQNIGCVNSQLVNINNIAINKDHLSPEIRLEMYTENYQPQSTFWVVQSFDLYIVQCSIGCEDCHGGLETQCNNCLKKWGFLDGKCITAPPLEYTNIRIYQSQGLKANFINSFQLYIEELDQTITKIGQKKLIIDKSITFCSFLISVKCQEKIKIESLFRNCNQCDNSQISFSNYCLNESNIINFSVIFADTIQSEKELIINISQTKVEILQVIISNDIETEVQILKIEL</sequence>
<organism evidence="1 2">
    <name type="scientific">Paramecium primaurelia</name>
    <dbReference type="NCBI Taxonomy" id="5886"/>
    <lineage>
        <taxon>Eukaryota</taxon>
        <taxon>Sar</taxon>
        <taxon>Alveolata</taxon>
        <taxon>Ciliophora</taxon>
        <taxon>Intramacronucleata</taxon>
        <taxon>Oligohymenophorea</taxon>
        <taxon>Peniculida</taxon>
        <taxon>Parameciidae</taxon>
        <taxon>Paramecium</taxon>
    </lineage>
</organism>
<comment type="caution">
    <text evidence="1">The sequence shown here is derived from an EMBL/GenBank/DDBJ whole genome shotgun (WGS) entry which is preliminary data.</text>
</comment>
<dbReference type="PANTHER" id="PTHR39767">
    <property type="entry name" value="CALCIUM/CALMODULIN-BINDING MEMBRANE PROTEIN PCM4-RELATED"/>
    <property type="match status" value="1"/>
</dbReference>
<dbReference type="EMBL" id="CAJJDM010000057">
    <property type="protein sequence ID" value="CAD8076587.1"/>
    <property type="molecule type" value="Genomic_DNA"/>
</dbReference>